<reference evidence="2 3" key="1">
    <citation type="submission" date="2021-03" db="EMBL/GenBank/DDBJ databases">
        <title>Assistant Professor.</title>
        <authorList>
            <person name="Huq M.A."/>
        </authorList>
    </citation>
    <scope>NUCLEOTIDE SEQUENCE [LARGE SCALE GENOMIC DNA]</scope>
    <source>
        <strain evidence="2 3">MAH-29</strain>
    </source>
</reference>
<keyword evidence="1" id="KW-0732">Signal</keyword>
<keyword evidence="3" id="KW-1185">Reference proteome</keyword>
<feature type="signal peptide" evidence="1">
    <location>
        <begin position="1"/>
        <end position="22"/>
    </location>
</feature>
<dbReference type="Proteomes" id="UP000677244">
    <property type="component" value="Unassembled WGS sequence"/>
</dbReference>
<sequence length="170" mass="19585">MKTIKRMLALLLLVGTCSWSFAQDSQLLDSLPTTKEEFVQSEKKVLATIAWLENTPLDQETKKHTRQYALMTAWLINSPNVSILVNANVLDFTKKNNDLNMFFLAGWTKYQLENNYSRDELQGNLAGLRCVIRIYRKGVGVRKDKVMETLVELEDKGELESWLKEQLANK</sequence>
<evidence type="ECO:0000313" key="2">
    <source>
        <dbReference type="EMBL" id="MBO9202118.1"/>
    </source>
</evidence>
<proteinExistence type="predicted"/>
<evidence type="ECO:0000313" key="3">
    <source>
        <dbReference type="Proteomes" id="UP000677244"/>
    </source>
</evidence>
<accession>A0ABS3YW55</accession>
<organism evidence="2 3">
    <name type="scientific">Niastella soli</name>
    <dbReference type="NCBI Taxonomy" id="2821487"/>
    <lineage>
        <taxon>Bacteria</taxon>
        <taxon>Pseudomonadati</taxon>
        <taxon>Bacteroidota</taxon>
        <taxon>Chitinophagia</taxon>
        <taxon>Chitinophagales</taxon>
        <taxon>Chitinophagaceae</taxon>
        <taxon>Niastella</taxon>
    </lineage>
</organism>
<feature type="chain" id="PRO_5046666711" evidence="1">
    <location>
        <begin position="23"/>
        <end position="170"/>
    </location>
</feature>
<gene>
    <name evidence="2" type="ORF">J7I42_17670</name>
</gene>
<name>A0ABS3YW55_9BACT</name>
<evidence type="ECO:0000256" key="1">
    <source>
        <dbReference type="SAM" id="SignalP"/>
    </source>
</evidence>
<protein>
    <submittedName>
        <fullName evidence="2">Uncharacterized protein</fullName>
    </submittedName>
</protein>
<dbReference type="EMBL" id="JAGHKO010000004">
    <property type="protein sequence ID" value="MBO9202118.1"/>
    <property type="molecule type" value="Genomic_DNA"/>
</dbReference>
<comment type="caution">
    <text evidence="2">The sequence shown here is derived from an EMBL/GenBank/DDBJ whole genome shotgun (WGS) entry which is preliminary data.</text>
</comment>
<dbReference type="RefSeq" id="WP_209140169.1">
    <property type="nucleotide sequence ID" value="NZ_JAGHKO010000004.1"/>
</dbReference>